<organism evidence="1">
    <name type="scientific">Capitella teleta</name>
    <name type="common">Polychaete worm</name>
    <dbReference type="NCBI Taxonomy" id="283909"/>
    <lineage>
        <taxon>Eukaryota</taxon>
        <taxon>Metazoa</taxon>
        <taxon>Spiralia</taxon>
        <taxon>Lophotrochozoa</taxon>
        <taxon>Annelida</taxon>
        <taxon>Polychaeta</taxon>
        <taxon>Sedentaria</taxon>
        <taxon>Scolecida</taxon>
        <taxon>Capitellidae</taxon>
        <taxon>Capitella</taxon>
    </lineage>
</organism>
<dbReference type="HOGENOM" id="CLU_2055512_0_0_1"/>
<keyword evidence="3" id="KW-1185">Reference proteome</keyword>
<accession>R7T6K7</accession>
<evidence type="ECO:0000313" key="1">
    <source>
        <dbReference type="EMBL" id="ELT86995.1"/>
    </source>
</evidence>
<dbReference type="OrthoDB" id="415068at2759"/>
<dbReference type="EMBL" id="KB312574">
    <property type="protein sequence ID" value="ELT86995.1"/>
    <property type="molecule type" value="Genomic_DNA"/>
</dbReference>
<dbReference type="Proteomes" id="UP000014760">
    <property type="component" value="Unassembled WGS sequence"/>
</dbReference>
<sequence>NYGSISLIDVLSKTIKTQLARHITKHIIVNECLPNIQYDFCPKHPIPSTPGGYHGSFFYRVDREQLVRRLQECSTPTHLLRLLKSHLKNKTFHVRLNGAQSDDYPLDIGVLQGSGIGLVM</sequence>
<feature type="non-terminal residue" evidence="1">
    <location>
        <position position="1"/>
    </location>
</feature>
<evidence type="ECO:0000313" key="2">
    <source>
        <dbReference type="EnsemblMetazoa" id="CapteP98584"/>
    </source>
</evidence>
<reference evidence="2" key="3">
    <citation type="submission" date="2015-06" db="UniProtKB">
        <authorList>
            <consortium name="EnsemblMetazoa"/>
        </authorList>
    </citation>
    <scope>IDENTIFICATION</scope>
</reference>
<gene>
    <name evidence="1" type="ORF">CAPTEDRAFT_98584</name>
</gene>
<evidence type="ECO:0000313" key="3">
    <source>
        <dbReference type="Proteomes" id="UP000014760"/>
    </source>
</evidence>
<reference evidence="3" key="1">
    <citation type="submission" date="2012-12" db="EMBL/GenBank/DDBJ databases">
        <authorList>
            <person name="Hellsten U."/>
            <person name="Grimwood J."/>
            <person name="Chapman J.A."/>
            <person name="Shapiro H."/>
            <person name="Aerts A."/>
            <person name="Otillar R.P."/>
            <person name="Terry A.Y."/>
            <person name="Boore J.L."/>
            <person name="Simakov O."/>
            <person name="Marletaz F."/>
            <person name="Cho S.-J."/>
            <person name="Edsinger-Gonzales E."/>
            <person name="Havlak P."/>
            <person name="Kuo D.-H."/>
            <person name="Larsson T."/>
            <person name="Lv J."/>
            <person name="Arendt D."/>
            <person name="Savage R."/>
            <person name="Osoegawa K."/>
            <person name="de Jong P."/>
            <person name="Lindberg D.R."/>
            <person name="Seaver E.C."/>
            <person name="Weisblat D.A."/>
            <person name="Putnam N.H."/>
            <person name="Grigoriev I.V."/>
            <person name="Rokhsar D.S."/>
        </authorList>
    </citation>
    <scope>NUCLEOTIDE SEQUENCE</scope>
    <source>
        <strain evidence="3">I ESC-2004</strain>
    </source>
</reference>
<reference evidence="1 3" key="2">
    <citation type="journal article" date="2013" name="Nature">
        <title>Insights into bilaterian evolution from three spiralian genomes.</title>
        <authorList>
            <person name="Simakov O."/>
            <person name="Marletaz F."/>
            <person name="Cho S.J."/>
            <person name="Edsinger-Gonzales E."/>
            <person name="Havlak P."/>
            <person name="Hellsten U."/>
            <person name="Kuo D.H."/>
            <person name="Larsson T."/>
            <person name="Lv J."/>
            <person name="Arendt D."/>
            <person name="Savage R."/>
            <person name="Osoegawa K."/>
            <person name="de Jong P."/>
            <person name="Grimwood J."/>
            <person name="Chapman J.A."/>
            <person name="Shapiro H."/>
            <person name="Aerts A."/>
            <person name="Otillar R.P."/>
            <person name="Terry A.Y."/>
            <person name="Boore J.L."/>
            <person name="Grigoriev I.V."/>
            <person name="Lindberg D.R."/>
            <person name="Seaver E.C."/>
            <person name="Weisblat D.A."/>
            <person name="Putnam N.H."/>
            <person name="Rokhsar D.S."/>
        </authorList>
    </citation>
    <scope>NUCLEOTIDE SEQUENCE</scope>
    <source>
        <strain evidence="1 3">I ESC-2004</strain>
    </source>
</reference>
<dbReference type="EMBL" id="AMQN01016142">
    <property type="status" value="NOT_ANNOTATED_CDS"/>
    <property type="molecule type" value="Genomic_DNA"/>
</dbReference>
<dbReference type="AlphaFoldDB" id="R7T6K7"/>
<protein>
    <submittedName>
        <fullName evidence="1 2">Uncharacterized protein</fullName>
    </submittedName>
</protein>
<proteinExistence type="predicted"/>
<name>R7T6K7_CAPTE</name>
<dbReference type="EnsemblMetazoa" id="CapteT98584">
    <property type="protein sequence ID" value="CapteP98584"/>
    <property type="gene ID" value="CapteG98584"/>
</dbReference>